<dbReference type="STRING" id="1499967.U27_04394"/>
<organism evidence="3">
    <name type="scientific">Vecturithrix granuli</name>
    <dbReference type="NCBI Taxonomy" id="1499967"/>
    <lineage>
        <taxon>Bacteria</taxon>
        <taxon>Candidatus Moduliflexota</taxon>
        <taxon>Candidatus Vecturitrichia</taxon>
        <taxon>Candidatus Vecturitrichales</taxon>
        <taxon>Candidatus Vecturitrichaceae</taxon>
        <taxon>Candidatus Vecturithrix</taxon>
    </lineage>
</organism>
<dbReference type="AlphaFoldDB" id="A0A081BYM2"/>
<dbReference type="InterPro" id="IPR001789">
    <property type="entry name" value="Sig_transdc_resp-reg_receiver"/>
</dbReference>
<dbReference type="EMBL" id="DF820466">
    <property type="protein sequence ID" value="GAK57427.1"/>
    <property type="molecule type" value="Genomic_DNA"/>
</dbReference>
<dbReference type="HOGENOM" id="CLU_649973_0_0_0"/>
<dbReference type="Pfam" id="PF00072">
    <property type="entry name" value="Response_reg"/>
    <property type="match status" value="1"/>
</dbReference>
<accession>A0A081BYM2</accession>
<evidence type="ECO:0000313" key="3">
    <source>
        <dbReference type="EMBL" id="GAK57427.1"/>
    </source>
</evidence>
<proteinExistence type="predicted"/>
<evidence type="ECO:0000259" key="2">
    <source>
        <dbReference type="PROSITE" id="PS50110"/>
    </source>
</evidence>
<keyword evidence="1" id="KW-0597">Phosphoprotein</keyword>
<dbReference type="SMART" id="SM00448">
    <property type="entry name" value="REC"/>
    <property type="match status" value="1"/>
</dbReference>
<dbReference type="Gene3D" id="3.40.50.2300">
    <property type="match status" value="1"/>
</dbReference>
<dbReference type="GO" id="GO:0000160">
    <property type="term" value="P:phosphorelay signal transduction system"/>
    <property type="evidence" value="ECO:0007669"/>
    <property type="project" value="InterPro"/>
</dbReference>
<sequence>MARVMIVDDSKVVRHYLSQMVELADHTAIQVESGEKALELLEVRAKSEPALLPDLIFMDVLMSPGMSGIETTSKIKSSPVPAIAEIPVVFLTGIGEQDIVSKALDAGAIDYMVKPSSAESLPIFLSNLRKKLDRLLTMSTRSLKRGAGLIADLSNEYLPSLLQMLHLEDASGYATLTNPKKKQSASMHIRYGNIEHLVLVDTSKGIKTRIEGEEAFRMMVKWTEGVFSFGRADPERMPKGKPMNLVTLLCSVDSTEIEGVTARVSREEPKVPVFESYTAFKTGLEKELTNLVNETQVDSIHYVRLNKGKASILLKGFRSNPPQTPLRVFKDNHELVTFVKQKAPDLNSGKFKEIFYFLDEGYIVIRKGTRIDYVVLIGQDQDNAKQGRLSAARAATMIRKAAIERRNKRITHQQTKLAAVHN</sequence>
<dbReference type="InterPro" id="IPR052048">
    <property type="entry name" value="ST_Response_Regulator"/>
</dbReference>
<gene>
    <name evidence="3" type="ORF">U27_04394</name>
</gene>
<dbReference type="PANTHER" id="PTHR43228:SF1">
    <property type="entry name" value="TWO-COMPONENT RESPONSE REGULATOR ARR22"/>
    <property type="match status" value="1"/>
</dbReference>
<protein>
    <submittedName>
        <fullName evidence="3">Response regulator receiver protein</fullName>
    </submittedName>
</protein>
<name>A0A081BYM2_VECG1</name>
<dbReference type="CDD" id="cd00156">
    <property type="entry name" value="REC"/>
    <property type="match status" value="1"/>
</dbReference>
<dbReference type="PANTHER" id="PTHR43228">
    <property type="entry name" value="TWO-COMPONENT RESPONSE REGULATOR"/>
    <property type="match status" value="1"/>
</dbReference>
<evidence type="ECO:0000313" key="4">
    <source>
        <dbReference type="Proteomes" id="UP000030661"/>
    </source>
</evidence>
<reference evidence="3" key="1">
    <citation type="journal article" date="2015" name="PeerJ">
        <title>First genomic representation of candidate bacterial phylum KSB3 points to enhanced environmental sensing as a trigger of wastewater bulking.</title>
        <authorList>
            <person name="Sekiguchi Y."/>
            <person name="Ohashi A."/>
            <person name="Parks D.H."/>
            <person name="Yamauchi T."/>
            <person name="Tyson G.W."/>
            <person name="Hugenholtz P."/>
        </authorList>
    </citation>
    <scope>NUCLEOTIDE SEQUENCE [LARGE SCALE GENOMIC DNA]</scope>
</reference>
<dbReference type="Proteomes" id="UP000030661">
    <property type="component" value="Unassembled WGS sequence"/>
</dbReference>
<dbReference type="SUPFAM" id="SSF52172">
    <property type="entry name" value="CheY-like"/>
    <property type="match status" value="1"/>
</dbReference>
<dbReference type="PROSITE" id="PS50110">
    <property type="entry name" value="RESPONSE_REGULATORY"/>
    <property type="match status" value="1"/>
</dbReference>
<dbReference type="eggNOG" id="COG0745">
    <property type="taxonomic scope" value="Bacteria"/>
</dbReference>
<dbReference type="InterPro" id="IPR011006">
    <property type="entry name" value="CheY-like_superfamily"/>
</dbReference>
<keyword evidence="4" id="KW-1185">Reference proteome</keyword>
<evidence type="ECO:0000256" key="1">
    <source>
        <dbReference type="PROSITE-ProRule" id="PRU00169"/>
    </source>
</evidence>
<feature type="modified residue" description="4-aspartylphosphate" evidence="1">
    <location>
        <position position="59"/>
    </location>
</feature>
<feature type="domain" description="Response regulatory" evidence="2">
    <location>
        <begin position="3"/>
        <end position="129"/>
    </location>
</feature>